<protein>
    <submittedName>
        <fullName evidence="1">Sel1 repeat family protein</fullName>
    </submittedName>
</protein>
<evidence type="ECO:0000313" key="2">
    <source>
        <dbReference type="Proteomes" id="UP000278775"/>
    </source>
</evidence>
<accession>A0A3M7TFV5</accession>
<dbReference type="EMBL" id="QWIU01000002">
    <property type="protein sequence ID" value="RNA61787.1"/>
    <property type="molecule type" value="Genomic_DNA"/>
</dbReference>
<gene>
    <name evidence="1" type="ORF">D1631_07500</name>
</gene>
<dbReference type="InterPro" id="IPR011990">
    <property type="entry name" value="TPR-like_helical_dom_sf"/>
</dbReference>
<dbReference type="SUPFAM" id="SSF81901">
    <property type="entry name" value="HCP-like"/>
    <property type="match status" value="1"/>
</dbReference>
<evidence type="ECO:0000313" key="1">
    <source>
        <dbReference type="EMBL" id="RNA61787.1"/>
    </source>
</evidence>
<dbReference type="Gene3D" id="1.25.40.10">
    <property type="entry name" value="Tetratricopeptide repeat domain"/>
    <property type="match status" value="1"/>
</dbReference>
<reference evidence="1 2" key="1">
    <citation type="submission" date="2018-08" db="EMBL/GenBank/DDBJ databases">
        <title>Chryseobacterium nematophagum: a novel matrix digesting pathogen of nematodes.</title>
        <authorList>
            <person name="Page A."/>
            <person name="Roberts M."/>
            <person name="Felix M.-A."/>
            <person name="Weir W."/>
        </authorList>
    </citation>
    <scope>NUCLEOTIDE SEQUENCE [LARGE SCALE GENOMIC DNA]</scope>
    <source>
        <strain evidence="1 2">JUb129</strain>
    </source>
</reference>
<dbReference type="Proteomes" id="UP000278775">
    <property type="component" value="Unassembled WGS sequence"/>
</dbReference>
<comment type="caution">
    <text evidence="1">The sequence shown here is derived from an EMBL/GenBank/DDBJ whole genome shotgun (WGS) entry which is preliminary data.</text>
</comment>
<name>A0A3M7TFV5_9FLAO</name>
<sequence length="188" mass="21565">MRKTIIYSALLIFIINCSNKNKNSLMENTDTNNTDSILLDKPDTTKIIIDTASAFNKLQIEEFKKNVINKGDPDSFVKLIIHYGNLSDYKELYKYALIMANQYNSGDGYSMVFESIIAMNNNDEYYDITDLAKINEKAKVEALKYLEKGAKLNDINCMSKLQEIYRNGIGVEKNVKKADELEKKIEEM</sequence>
<proteinExistence type="predicted"/>
<dbReference type="AlphaFoldDB" id="A0A3M7TFV5"/>
<organism evidence="1 2">
    <name type="scientific">Chryseobacterium nematophagum</name>
    <dbReference type="NCBI Taxonomy" id="2305228"/>
    <lineage>
        <taxon>Bacteria</taxon>
        <taxon>Pseudomonadati</taxon>
        <taxon>Bacteroidota</taxon>
        <taxon>Flavobacteriia</taxon>
        <taxon>Flavobacteriales</taxon>
        <taxon>Weeksellaceae</taxon>
        <taxon>Chryseobacterium group</taxon>
        <taxon>Chryseobacterium</taxon>
    </lineage>
</organism>